<protein>
    <submittedName>
        <fullName evidence="2">Uncharacterized protein</fullName>
    </submittedName>
</protein>
<feature type="compositionally biased region" description="Basic and acidic residues" evidence="1">
    <location>
        <begin position="597"/>
        <end position="609"/>
    </location>
</feature>
<organism evidence="2 3">
    <name type="scientific">Trypanosoma rangeli</name>
    <dbReference type="NCBI Taxonomy" id="5698"/>
    <lineage>
        <taxon>Eukaryota</taxon>
        <taxon>Discoba</taxon>
        <taxon>Euglenozoa</taxon>
        <taxon>Kinetoplastea</taxon>
        <taxon>Metakinetoplastina</taxon>
        <taxon>Trypanosomatida</taxon>
        <taxon>Trypanosomatidae</taxon>
        <taxon>Trypanosoma</taxon>
        <taxon>Herpetosoma</taxon>
    </lineage>
</organism>
<comment type="caution">
    <text evidence="2">The sequence shown here is derived from an EMBL/GenBank/DDBJ whole genome shotgun (WGS) entry which is preliminary data.</text>
</comment>
<evidence type="ECO:0000313" key="3">
    <source>
        <dbReference type="Proteomes" id="UP000283634"/>
    </source>
</evidence>
<dbReference type="AlphaFoldDB" id="A0A422N626"/>
<keyword evidence="3" id="KW-1185">Reference proteome</keyword>
<feature type="region of interest" description="Disordered" evidence="1">
    <location>
        <begin position="187"/>
        <end position="231"/>
    </location>
</feature>
<name>A0A422N626_TRYRA</name>
<evidence type="ECO:0000256" key="1">
    <source>
        <dbReference type="SAM" id="MobiDB-lite"/>
    </source>
</evidence>
<dbReference type="EMBL" id="MKGL01000301">
    <property type="protein sequence ID" value="RNF00909.1"/>
    <property type="molecule type" value="Genomic_DNA"/>
</dbReference>
<feature type="region of interest" description="Disordered" evidence="1">
    <location>
        <begin position="582"/>
        <end position="629"/>
    </location>
</feature>
<dbReference type="Proteomes" id="UP000283634">
    <property type="component" value="Unassembled WGS sequence"/>
</dbReference>
<proteinExistence type="predicted"/>
<dbReference type="GeneID" id="40331261"/>
<evidence type="ECO:0000313" key="2">
    <source>
        <dbReference type="EMBL" id="RNF00909.1"/>
    </source>
</evidence>
<gene>
    <name evidence="2" type="ORF">TraAM80_07328</name>
</gene>
<feature type="compositionally biased region" description="Basic and acidic residues" evidence="1">
    <location>
        <begin position="620"/>
        <end position="629"/>
    </location>
</feature>
<sequence length="629" mass="68684">MSESQATPALAGAETEVAAISNSLLTGSALPGASTSANLSLGDQLGEAELQNGSFLSTVEVDKQAANSAPPQAAASPVGGSLQLAHVISCTDVSKKRVVASPLSVPDPGKPPKFRNKGVRGLRSTTHAQGRRRDPRTLSVLDLAAVDLEQLRTSFIAHAQAFGRSDFLDLYKVAGDVAREMHYADREAERLQRRGQASVPPRHSRRQNDAPPFCTSPQNSGEEGAAGDSTASVAEDSIANLSMSGSCIFAKGLSSQKARLLSVWLYDHLVVQELFEFKNMSLDNPRDTHDGVMMLSPRSFLESGTKAMMVKLRGPPTPQQLAAFDIFDGLSLRLQDHTSSAALEAANMSIESLSLPFPVFVYVLSRAVFRMCYLDCFPKGTFSSSSSSTTTTAGAASTTAVADISFTSAADIVRKECFTTVSKGSHKHDSLLQEVANLLEECRHVVIRFFELLDSEQQGVITWSAFTDLLMERVEVQHRLMMVKESSELNVRSDARALDEHVLEPFPSVMQRLGYVRAVIEVRYSRSAIIVEGPHDFAVCDSAYSSLIQHKLLVRSAYTLFAHRKGAPDEWGAERWEVAAQSATSAHPERKHSRKIVRYEDGRGHHNETASKVLKKRPACRREGWRRGK</sequence>
<accession>A0A422N626</accession>
<reference evidence="2 3" key="1">
    <citation type="journal article" date="2018" name="BMC Genomics">
        <title>Genomic comparison of Trypanosoma conorhini and Trypanosoma rangeli to Trypanosoma cruzi strains of high and low virulence.</title>
        <authorList>
            <person name="Bradwell K.R."/>
            <person name="Koparde V.N."/>
            <person name="Matveyev A.V."/>
            <person name="Serrano M.G."/>
            <person name="Alves J.M."/>
            <person name="Parikh H."/>
            <person name="Huang B."/>
            <person name="Lee V."/>
            <person name="Espinosa-Alvarez O."/>
            <person name="Ortiz P.A."/>
            <person name="Costa-Martins A.G."/>
            <person name="Teixeira M.M."/>
            <person name="Buck G.A."/>
        </authorList>
    </citation>
    <scope>NUCLEOTIDE SEQUENCE [LARGE SCALE GENOMIC DNA]</scope>
    <source>
        <strain evidence="2 3">AM80</strain>
    </source>
</reference>
<dbReference type="VEuPathDB" id="TriTrypDB:TRSC58_02983"/>
<feature type="region of interest" description="Disordered" evidence="1">
    <location>
        <begin position="101"/>
        <end position="134"/>
    </location>
</feature>
<dbReference type="RefSeq" id="XP_029236030.1">
    <property type="nucleotide sequence ID" value="XM_029384124.1"/>
</dbReference>